<dbReference type="OMA" id="GWGTVYS"/>
<dbReference type="GO" id="GO:0070773">
    <property type="term" value="F:protein-N-terminal glutamine amidohydrolase activity"/>
    <property type="evidence" value="ECO:0007669"/>
    <property type="project" value="UniProtKB-UniRule"/>
</dbReference>
<evidence type="ECO:0000256" key="3">
    <source>
        <dbReference type="ARBA" id="ARBA00012718"/>
    </source>
</evidence>
<reference evidence="10" key="2">
    <citation type="submission" date="2015-11" db="EMBL/GenBank/DDBJ databases">
        <authorList>
            <person name="Zhang Y."/>
            <person name="Guo Z."/>
        </authorList>
    </citation>
    <scope>NUCLEOTIDE SEQUENCE</scope>
</reference>
<evidence type="ECO:0000256" key="4">
    <source>
        <dbReference type="ARBA" id="ARBA00021247"/>
    </source>
</evidence>
<dbReference type="Proteomes" id="UP000017246">
    <property type="component" value="Unassembled WGS sequence"/>
</dbReference>
<dbReference type="GO" id="GO:0008418">
    <property type="term" value="F:protein-N-terminal asparagine amidohydrolase activity"/>
    <property type="evidence" value="ECO:0007669"/>
    <property type="project" value="UniProtKB-UniRule"/>
</dbReference>
<dbReference type="PANTHER" id="PTHR13035:SF0">
    <property type="entry name" value="PROTEIN N-TERMINAL GLUTAMINE AMIDOHYDROLASE"/>
    <property type="match status" value="1"/>
</dbReference>
<dbReference type="eggNOG" id="KOG3261">
    <property type="taxonomic scope" value="Eukaryota"/>
</dbReference>
<dbReference type="AlphaFoldDB" id="A0A068YGF4"/>
<reference evidence="10" key="1">
    <citation type="journal article" date="2013" name="Nature">
        <title>The genomes of four tapeworm species reveal adaptations to parasitism.</title>
        <authorList>
            <person name="Tsai I.J."/>
            <person name="Zarowiecki M."/>
            <person name="Holroyd N."/>
            <person name="Garciarrubio A."/>
            <person name="Sanchez-Flores A."/>
            <person name="Brooks K.L."/>
            <person name="Tracey A."/>
            <person name="Bobes R.J."/>
            <person name="Fragoso G."/>
            <person name="Sciutto E."/>
            <person name="Aslett M."/>
            <person name="Beasley H."/>
            <person name="Bennett H.M."/>
            <person name="Cai J."/>
            <person name="Camicia F."/>
            <person name="Clark R."/>
            <person name="Cucher M."/>
            <person name="De Silva N."/>
            <person name="Day T.A."/>
            <person name="Deplazes P."/>
            <person name="Estrada K."/>
            <person name="Fernandez C."/>
            <person name="Holland P.W."/>
            <person name="Hou J."/>
            <person name="Hu S."/>
            <person name="Huckvale T."/>
            <person name="Hung S.S."/>
            <person name="Kamenetzky L."/>
            <person name="Keane J.A."/>
            <person name="Kiss F."/>
            <person name="Koziol U."/>
            <person name="Lambert O."/>
            <person name="Liu K."/>
            <person name="Luo X."/>
            <person name="Luo Y."/>
            <person name="Macchiaroli N."/>
            <person name="Nichol S."/>
            <person name="Paps J."/>
            <person name="Parkinson J."/>
            <person name="Pouchkina-Stantcheva N."/>
            <person name="Riddiford N."/>
            <person name="Rosenzvit M."/>
            <person name="Salinas G."/>
            <person name="Wasmuth J.D."/>
            <person name="Zamanian M."/>
            <person name="Zheng Y."/>
            <person name="Cai X."/>
            <person name="Soberon X."/>
            <person name="Olson P.D."/>
            <person name="Laclette J.P."/>
            <person name="Brehm K."/>
            <person name="Berriman M."/>
            <person name="Garciarrubio A."/>
            <person name="Bobes R.J."/>
            <person name="Fragoso G."/>
            <person name="Sanchez-Flores A."/>
            <person name="Estrada K."/>
            <person name="Cevallos M.A."/>
            <person name="Morett E."/>
            <person name="Gonzalez V."/>
            <person name="Portillo T."/>
            <person name="Ochoa-Leyva A."/>
            <person name="Jose M.V."/>
            <person name="Sciutto E."/>
            <person name="Landa A."/>
            <person name="Jimenez L."/>
            <person name="Valdes V."/>
            <person name="Carrero J.C."/>
            <person name="Larralde C."/>
            <person name="Morales-Montor J."/>
            <person name="Limon-Lason J."/>
            <person name="Soberon X."/>
            <person name="Laclette J.P."/>
        </authorList>
    </citation>
    <scope>NUCLEOTIDE SEQUENCE [LARGE SCALE GENOMIC DNA]</scope>
</reference>
<evidence type="ECO:0000313" key="11">
    <source>
        <dbReference type="Proteomes" id="UP000017246"/>
    </source>
</evidence>
<name>A0A068YGF4_ECHMU</name>
<dbReference type="PANTHER" id="PTHR13035">
    <property type="entry name" value="PROTEIN N-TERMINAL GLUTAMINE AMIDOHYDROLASE"/>
    <property type="match status" value="1"/>
</dbReference>
<dbReference type="EC" id="3.5.1.122" evidence="3 8"/>
<proteinExistence type="inferred from homology"/>
<evidence type="ECO:0000256" key="8">
    <source>
        <dbReference type="RuleBase" id="RU367082"/>
    </source>
</evidence>
<organism evidence="10 11">
    <name type="scientific">Echinococcus multilocularis</name>
    <name type="common">Fox tapeworm</name>
    <dbReference type="NCBI Taxonomy" id="6211"/>
    <lineage>
        <taxon>Eukaryota</taxon>
        <taxon>Metazoa</taxon>
        <taxon>Spiralia</taxon>
        <taxon>Lophotrochozoa</taxon>
        <taxon>Platyhelminthes</taxon>
        <taxon>Cestoda</taxon>
        <taxon>Eucestoda</taxon>
        <taxon>Cyclophyllidea</taxon>
        <taxon>Taeniidae</taxon>
        <taxon>Echinococcus</taxon>
    </lineage>
</organism>
<evidence type="ECO:0000256" key="6">
    <source>
        <dbReference type="ARBA" id="ARBA00029677"/>
    </source>
</evidence>
<dbReference type="InterPro" id="IPR039733">
    <property type="entry name" value="NTAQ1"/>
</dbReference>
<dbReference type="Pfam" id="PF09764">
    <property type="entry name" value="Nt_Gln_amidase"/>
    <property type="match status" value="1"/>
</dbReference>
<dbReference type="InterPro" id="IPR023128">
    <property type="entry name" value="Prot_N_Gln_amidohydro_ab_roll"/>
</dbReference>
<dbReference type="Gene3D" id="3.10.620.10">
    <property type="entry name" value="Protein N-terminal glutamine amidohydrolase, alpha beta roll"/>
    <property type="match status" value="1"/>
</dbReference>
<sequence length="193" mass="22543">MNLSRDDCIYTSHYCEENVYKLVETLKLGDSPTEVYAVFISNRSKKVPLFFQKSGHPPEGLVVWFDRTFWVYDLDTTLEFPCEVTRYWSKAIRPNSVFGQDFERYFRVVDGSMYLRHFASNRSHMHNVEGWLAPPPTYGAISTPETTHNLPRYIDFPLPTECLDSCVDEQLKLLPFGLVLTENAFYSFFTTNY</sequence>
<dbReference type="EMBL" id="LN902842">
    <property type="protein sequence ID" value="CDS42409.1"/>
    <property type="molecule type" value="Genomic_DNA"/>
</dbReference>
<dbReference type="GO" id="GO:0005829">
    <property type="term" value="C:cytosol"/>
    <property type="evidence" value="ECO:0007669"/>
    <property type="project" value="TreeGrafter"/>
</dbReference>
<comment type="catalytic activity">
    <reaction evidence="7 8">
        <text>N-terminal L-glutaminyl-[protein] + H2O = N-terminal L-glutamyl-[protein] + NH4(+)</text>
        <dbReference type="Rhea" id="RHEA:50680"/>
        <dbReference type="Rhea" id="RHEA-COMP:12668"/>
        <dbReference type="Rhea" id="RHEA-COMP:12777"/>
        <dbReference type="ChEBI" id="CHEBI:15377"/>
        <dbReference type="ChEBI" id="CHEBI:28938"/>
        <dbReference type="ChEBI" id="CHEBI:64721"/>
        <dbReference type="ChEBI" id="CHEBI:64722"/>
        <dbReference type="EC" id="3.5.1.122"/>
    </reaction>
</comment>
<evidence type="ECO:0000259" key="9">
    <source>
        <dbReference type="Pfam" id="PF09764"/>
    </source>
</evidence>
<dbReference type="GO" id="GO:0005634">
    <property type="term" value="C:nucleus"/>
    <property type="evidence" value="ECO:0007669"/>
    <property type="project" value="TreeGrafter"/>
</dbReference>
<dbReference type="OrthoDB" id="191192at2759"/>
<keyword evidence="11" id="KW-1185">Reference proteome</keyword>
<evidence type="ECO:0000256" key="2">
    <source>
        <dbReference type="ARBA" id="ARBA00011245"/>
    </source>
</evidence>
<accession>A0A068YGF4</accession>
<evidence type="ECO:0000256" key="5">
    <source>
        <dbReference type="ARBA" id="ARBA00022801"/>
    </source>
</evidence>
<comment type="subunit">
    <text evidence="2 8">Monomer.</text>
</comment>
<protein>
    <recommendedName>
        <fullName evidence="4 8">Protein N-terminal glutamine amidohydrolase</fullName>
        <ecNumber evidence="3 8">3.5.1.122</ecNumber>
    </recommendedName>
    <alternativeName>
        <fullName evidence="6 8">Protein NH2-terminal glutamine deamidase</fullName>
    </alternativeName>
</protein>
<evidence type="ECO:0000256" key="7">
    <source>
        <dbReference type="ARBA" id="ARBA00048768"/>
    </source>
</evidence>
<dbReference type="InterPro" id="IPR037132">
    <property type="entry name" value="N_Gln_amidohydro_ab_roll_sf"/>
</dbReference>
<dbReference type="STRING" id="6211.A0A068YGF4"/>
<feature type="domain" description="Protein N-terminal glutamine amidohydrolase alpha beta roll" evidence="9">
    <location>
        <begin position="10"/>
        <end position="158"/>
    </location>
</feature>
<evidence type="ECO:0000256" key="1">
    <source>
        <dbReference type="ARBA" id="ARBA00008985"/>
    </source>
</evidence>
<gene>
    <name evidence="10" type="ORF">EmuJ_001011900</name>
</gene>
<evidence type="ECO:0000313" key="10">
    <source>
        <dbReference type="EMBL" id="CDS42409.1"/>
    </source>
</evidence>
<keyword evidence="5 8" id="KW-0378">Hydrolase</keyword>
<comment type="function">
    <text evidence="8">Mediates the side-chain deamidation of N-terminal glutamine residues to glutamate, an important step in N-end rule pathway of protein degradation. Conversion of the resulting N-terminal glutamine to glutamate renders the protein susceptible to arginylation, polyubiquitination and degradation as specified by the N-end rule. Does not act on substrates with internal or C-terminal glutamine and does not act on non-glutamine residues in any position.</text>
</comment>
<comment type="similarity">
    <text evidence="1 8">Belongs to the NTAQ1 family.</text>
</comment>